<name>A0ABX9K7L5_9BACT</name>
<keyword evidence="1" id="KW-0472">Membrane</keyword>
<proteinExistence type="predicted"/>
<feature type="transmembrane region" description="Helical" evidence="1">
    <location>
        <begin position="38"/>
        <end position="61"/>
    </location>
</feature>
<evidence type="ECO:0000313" key="2">
    <source>
        <dbReference type="EMBL" id="REG34827.1"/>
    </source>
</evidence>
<organism evidence="2 3">
    <name type="scientific">Archangium gephyra</name>
    <dbReference type="NCBI Taxonomy" id="48"/>
    <lineage>
        <taxon>Bacteria</taxon>
        <taxon>Pseudomonadati</taxon>
        <taxon>Myxococcota</taxon>
        <taxon>Myxococcia</taxon>
        <taxon>Myxococcales</taxon>
        <taxon>Cystobacterineae</taxon>
        <taxon>Archangiaceae</taxon>
        <taxon>Archangium</taxon>
    </lineage>
</organism>
<dbReference type="Proteomes" id="UP000256345">
    <property type="component" value="Unassembled WGS sequence"/>
</dbReference>
<protein>
    <submittedName>
        <fullName evidence="2">Uncharacterized protein</fullName>
    </submittedName>
</protein>
<accession>A0ABX9K7L5</accession>
<keyword evidence="1" id="KW-1133">Transmembrane helix</keyword>
<comment type="caution">
    <text evidence="2">The sequence shown here is derived from an EMBL/GenBank/DDBJ whole genome shotgun (WGS) entry which is preliminary data.</text>
</comment>
<keyword evidence="3" id="KW-1185">Reference proteome</keyword>
<reference evidence="2 3" key="1">
    <citation type="submission" date="2018-08" db="EMBL/GenBank/DDBJ databases">
        <title>Genomic Encyclopedia of Archaeal and Bacterial Type Strains, Phase II (KMG-II): from individual species to whole genera.</title>
        <authorList>
            <person name="Goeker M."/>
        </authorList>
    </citation>
    <scope>NUCLEOTIDE SEQUENCE [LARGE SCALE GENOMIC DNA]</scope>
    <source>
        <strain evidence="2 3">DSM 2261</strain>
    </source>
</reference>
<keyword evidence="1" id="KW-0812">Transmembrane</keyword>
<feature type="transmembrane region" description="Helical" evidence="1">
    <location>
        <begin position="6"/>
        <end position="26"/>
    </location>
</feature>
<evidence type="ECO:0000256" key="1">
    <source>
        <dbReference type="SAM" id="Phobius"/>
    </source>
</evidence>
<dbReference type="EMBL" id="QUMU01000003">
    <property type="protein sequence ID" value="REG34827.1"/>
    <property type="molecule type" value="Genomic_DNA"/>
</dbReference>
<feature type="transmembrane region" description="Helical" evidence="1">
    <location>
        <begin position="67"/>
        <end position="88"/>
    </location>
</feature>
<gene>
    <name evidence="2" type="ORF">ATI61_103738</name>
</gene>
<evidence type="ECO:0000313" key="3">
    <source>
        <dbReference type="Proteomes" id="UP000256345"/>
    </source>
</evidence>
<dbReference type="RefSeq" id="WP_047856457.1">
    <property type="nucleotide sequence ID" value="NZ_CP011509.1"/>
</dbReference>
<sequence>MVIKWTFHGVLVLQAALYGWALWAYLFSKDSHVPVAYIVIHIVAAANGILAVLGCMTYFLARPHPPQALWPILAALPSIGVVACLFLLKIIHIHR</sequence>